<dbReference type="PANTHER" id="PTHR35672">
    <property type="entry name" value="C-U-EDITING ENZYME APOBEC-4-RELATED"/>
    <property type="match status" value="1"/>
</dbReference>
<protein>
    <submittedName>
        <fullName evidence="4">C-&gt;U-editing enzyme APOBEC-4</fullName>
    </submittedName>
</protein>
<dbReference type="InParanoid" id="A0A6P9B2T3"/>
<dbReference type="OrthoDB" id="9941981at2759"/>
<dbReference type="PROSITE" id="PS51747">
    <property type="entry name" value="CYT_DCMP_DEAMINASES_2"/>
    <property type="match status" value="1"/>
</dbReference>
<proteinExistence type="predicted"/>
<dbReference type="Proteomes" id="UP001652622">
    <property type="component" value="Unplaced"/>
</dbReference>
<comment type="cofactor">
    <cofactor evidence="1">
        <name>Zn(2+)</name>
        <dbReference type="ChEBI" id="CHEBI:29105"/>
    </cofactor>
</comment>
<dbReference type="KEGG" id="pgut:117661113"/>
<evidence type="ECO:0000313" key="4">
    <source>
        <dbReference type="RefSeq" id="XP_034265527.1"/>
    </source>
</evidence>
<reference evidence="4" key="1">
    <citation type="submission" date="2025-08" db="UniProtKB">
        <authorList>
            <consortium name="RefSeq"/>
        </authorList>
    </citation>
    <scope>IDENTIFICATION</scope>
    <source>
        <tissue evidence="4">Blood</tissue>
    </source>
</reference>
<dbReference type="InterPro" id="IPR038953">
    <property type="entry name" value="APOBEC4"/>
</dbReference>
<dbReference type="Gene3D" id="3.40.140.10">
    <property type="entry name" value="Cytidine Deaminase, domain 2"/>
    <property type="match status" value="1"/>
</dbReference>
<keyword evidence="3" id="KW-1185">Reference proteome</keyword>
<organism evidence="3 4">
    <name type="scientific">Pantherophis guttatus</name>
    <name type="common">Corn snake</name>
    <name type="synonym">Elaphe guttata</name>
    <dbReference type="NCBI Taxonomy" id="94885"/>
    <lineage>
        <taxon>Eukaryota</taxon>
        <taxon>Metazoa</taxon>
        <taxon>Chordata</taxon>
        <taxon>Craniata</taxon>
        <taxon>Vertebrata</taxon>
        <taxon>Euteleostomi</taxon>
        <taxon>Lepidosauria</taxon>
        <taxon>Squamata</taxon>
        <taxon>Bifurcata</taxon>
        <taxon>Unidentata</taxon>
        <taxon>Episquamata</taxon>
        <taxon>Toxicofera</taxon>
        <taxon>Serpentes</taxon>
        <taxon>Colubroidea</taxon>
        <taxon>Colubridae</taxon>
        <taxon>Colubrinae</taxon>
        <taxon>Pantherophis</taxon>
    </lineage>
</organism>
<name>A0A6P9B2T3_PANGU</name>
<dbReference type="OMA" id="PASAWNR"/>
<sequence length="367" mass="42354">MDLETIPFCQEYLAQRGTIVKPYYWLTMSQNCTKCPYHIQTGEAARVPYTEFQKAFGFPYGPTDYQNKHLLFYELRHVSGKLIQKGQVTNCEEYNIHPESMLFEMDGYLDSVVHNWENIAYIILYSNYSPCNEAEHGCISKIYSFLMKHQDITLCIYFSQLYHTEEDFPVSTWNCEALQSLASMWPQVTLNPLCGGLWHSLLSNFVSSMPQARFYHPILPIRTLADKKNATQIRSITGMKLPFVNTLSQPIYGTSSAAPSLQNYYLSTSNYPAEVTSSRLPPMGMPPFHFTPPINTLPPLYKKPRNIVRHVNMLNESLSKLPVIPKERSLHRGEIITEQLSNNKFAELEGYRKKKLGVKDWAIHRKE</sequence>
<dbReference type="InterPro" id="IPR002125">
    <property type="entry name" value="CMP_dCMP_dom"/>
</dbReference>
<evidence type="ECO:0000313" key="3">
    <source>
        <dbReference type="Proteomes" id="UP001652622"/>
    </source>
</evidence>
<dbReference type="GeneID" id="117661113"/>
<dbReference type="AlphaFoldDB" id="A0A6P9B2T3"/>
<dbReference type="CTD" id="403314"/>
<evidence type="ECO:0000259" key="2">
    <source>
        <dbReference type="PROSITE" id="PS51747"/>
    </source>
</evidence>
<feature type="domain" description="CMP/dCMP-type deaminase" evidence="2">
    <location>
        <begin position="65"/>
        <end position="181"/>
    </location>
</feature>
<dbReference type="Pfam" id="PF18778">
    <property type="entry name" value="NAD1"/>
    <property type="match status" value="1"/>
</dbReference>
<gene>
    <name evidence="4" type="primary">APOBEC4</name>
</gene>
<dbReference type="PANTHER" id="PTHR35672:SF1">
    <property type="entry name" value="C-U-EDITING ENZYME APOBEC-4-RELATED"/>
    <property type="match status" value="1"/>
</dbReference>
<dbReference type="RefSeq" id="XP_034265527.1">
    <property type="nucleotide sequence ID" value="XM_034409636.2"/>
</dbReference>
<evidence type="ECO:0000256" key="1">
    <source>
        <dbReference type="ARBA" id="ARBA00001947"/>
    </source>
</evidence>
<accession>A0A6P9B2T3</accession>